<dbReference type="GO" id="GO:0003983">
    <property type="term" value="F:UTP:glucose-1-phosphate uridylyltransferase activity"/>
    <property type="evidence" value="ECO:0007669"/>
    <property type="project" value="UniProtKB-EC"/>
</dbReference>
<dbReference type="Gene3D" id="3.90.550.10">
    <property type="entry name" value="Spore Coat Polysaccharide Biosynthesis Protein SpsA, Chain A"/>
    <property type="match status" value="1"/>
</dbReference>
<accession>Q6L038</accession>
<dbReference type="InParanoid" id="Q6L038"/>
<dbReference type="AlphaFoldDB" id="Q6L038"/>
<dbReference type="GeneID" id="2845412"/>
<comment type="similarity">
    <text evidence="1">Belongs to the UDPGP type 2 family.</text>
</comment>
<dbReference type="RefSeq" id="WP_011177880.1">
    <property type="nucleotide sequence ID" value="NC_005877.1"/>
</dbReference>
<dbReference type="KEGG" id="pto:PTO1079"/>
<comment type="catalytic activity">
    <reaction evidence="5">
        <text>alpha-D-glucose 1-phosphate + UTP + H(+) = UDP-alpha-D-glucose + diphosphate</text>
        <dbReference type="Rhea" id="RHEA:19889"/>
        <dbReference type="ChEBI" id="CHEBI:15378"/>
        <dbReference type="ChEBI" id="CHEBI:33019"/>
        <dbReference type="ChEBI" id="CHEBI:46398"/>
        <dbReference type="ChEBI" id="CHEBI:58601"/>
        <dbReference type="ChEBI" id="CHEBI:58885"/>
        <dbReference type="EC" id="2.7.7.9"/>
    </reaction>
</comment>
<dbReference type="Pfam" id="PF00483">
    <property type="entry name" value="NTP_transferase"/>
    <property type="match status" value="1"/>
</dbReference>
<name>Q6L038_PICTO</name>
<proteinExistence type="inferred from homology"/>
<dbReference type="InterPro" id="IPR005771">
    <property type="entry name" value="GalU_uridylyltTrfase_bac/arc"/>
</dbReference>
<dbReference type="eggNOG" id="arCOG00664">
    <property type="taxonomic scope" value="Archaea"/>
</dbReference>
<evidence type="ECO:0000256" key="3">
    <source>
        <dbReference type="ARBA" id="ARBA00022679"/>
    </source>
</evidence>
<dbReference type="Proteomes" id="UP000000438">
    <property type="component" value="Chromosome"/>
</dbReference>
<dbReference type="EMBL" id="AE017261">
    <property type="protein sequence ID" value="AAT43664.1"/>
    <property type="molecule type" value="Genomic_DNA"/>
</dbReference>
<keyword evidence="3 7" id="KW-0808">Transferase</keyword>
<dbReference type="PaxDb" id="263820-PTO1079"/>
<dbReference type="SUPFAM" id="SSF53448">
    <property type="entry name" value="Nucleotide-diphospho-sugar transferases"/>
    <property type="match status" value="1"/>
</dbReference>
<dbReference type="PANTHER" id="PTHR43197">
    <property type="entry name" value="UTP--GLUCOSE-1-PHOSPHATE URIDYLYLTRANSFERASE"/>
    <property type="match status" value="1"/>
</dbReference>
<evidence type="ECO:0000256" key="1">
    <source>
        <dbReference type="ARBA" id="ARBA00006890"/>
    </source>
</evidence>
<evidence type="ECO:0000313" key="8">
    <source>
        <dbReference type="Proteomes" id="UP000000438"/>
    </source>
</evidence>
<reference evidence="7 8" key="1">
    <citation type="journal article" date="2004" name="Proc. Natl. Acad. Sci. U.S.A.">
        <title>Genome sequence of Picrophilus torridus and its implications for life around pH 0.</title>
        <authorList>
            <person name="Futterer O."/>
            <person name="Angelov A."/>
            <person name="Liesegang H."/>
            <person name="Gottschalk G."/>
            <person name="Schleper C."/>
            <person name="Schepers B."/>
            <person name="Dock C."/>
            <person name="Antranikian G."/>
            <person name="Liebl W."/>
        </authorList>
    </citation>
    <scope>NUCLEOTIDE SEQUENCE [LARGE SCALE GENOMIC DNA]</scope>
    <source>
        <strain evidence="8">ATCC 700027 / DSM 9790 / JCM 10055 / NBRC 100828</strain>
    </source>
</reference>
<dbReference type="InterPro" id="IPR005835">
    <property type="entry name" value="NTP_transferase_dom"/>
</dbReference>
<dbReference type="STRING" id="263820.PTO1079"/>
<dbReference type="EC" id="2.7.7.9" evidence="2"/>
<evidence type="ECO:0000313" key="7">
    <source>
        <dbReference type="EMBL" id="AAT43664.1"/>
    </source>
</evidence>
<dbReference type="HOGENOM" id="CLU_029499_1_2_2"/>
<keyword evidence="4 7" id="KW-0548">Nucleotidyltransferase</keyword>
<organism evidence="7 8">
    <name type="scientific">Picrophilus torridus (strain ATCC 700027 / DSM 9790 / JCM 10055 / NBRC 100828 / KAW 2/3)</name>
    <dbReference type="NCBI Taxonomy" id="1122961"/>
    <lineage>
        <taxon>Archaea</taxon>
        <taxon>Methanobacteriati</taxon>
        <taxon>Thermoplasmatota</taxon>
        <taxon>Thermoplasmata</taxon>
        <taxon>Thermoplasmatales</taxon>
        <taxon>Picrophilaceae</taxon>
        <taxon>Picrophilus</taxon>
    </lineage>
</organism>
<evidence type="ECO:0000256" key="4">
    <source>
        <dbReference type="ARBA" id="ARBA00022695"/>
    </source>
</evidence>
<dbReference type="GO" id="GO:0006011">
    <property type="term" value="P:UDP-alpha-D-glucose metabolic process"/>
    <property type="evidence" value="ECO:0007669"/>
    <property type="project" value="InterPro"/>
</dbReference>
<feature type="domain" description="Nucleotidyl transferase" evidence="6">
    <location>
        <begin position="3"/>
        <end position="230"/>
    </location>
</feature>
<evidence type="ECO:0000256" key="2">
    <source>
        <dbReference type="ARBA" id="ARBA00012415"/>
    </source>
</evidence>
<evidence type="ECO:0000259" key="6">
    <source>
        <dbReference type="Pfam" id="PF00483"/>
    </source>
</evidence>
<dbReference type="PANTHER" id="PTHR43197:SF1">
    <property type="entry name" value="UTP--GLUCOSE-1-PHOSPHATE URIDYLYLTRANSFERASE"/>
    <property type="match status" value="1"/>
</dbReference>
<sequence>MDALITAAGLGTRAKLPRNMRKEMLPVYSFRDNDVVLRPIIDEIMHSLDLNARVKKFYLVLNKNDSYTADYVRSLDYKTEIIYQEKPLGYGNAVRLAEPYLKGFFILNAGDGLIIKDQLLASAVKMHLDCRCQVLALMPVKNPENYGIAVIKNNTVITCIEKPKNYIGRNAMTAFYILNSKIFEFIEDSNVTSAIDKTIKTGIETRYIKIKRNDWISVGTSESYYRILERTYKNIMTSRMSSA</sequence>
<evidence type="ECO:0000256" key="5">
    <source>
        <dbReference type="ARBA" id="ARBA00048128"/>
    </source>
</evidence>
<dbReference type="InterPro" id="IPR029044">
    <property type="entry name" value="Nucleotide-diphossugar_trans"/>
</dbReference>
<gene>
    <name evidence="7" type="ordered locus">PTO1079</name>
</gene>
<protein>
    <recommendedName>
        <fullName evidence="2">UTP--glucose-1-phosphate uridylyltransferase</fullName>
        <ecNumber evidence="2">2.7.7.9</ecNumber>
    </recommendedName>
</protein>
<dbReference type="OrthoDB" id="15372at2157"/>